<feature type="domain" description="Glycosyltransferase subfamily 4-like N-terminal" evidence="1">
    <location>
        <begin position="34"/>
        <end position="215"/>
    </location>
</feature>
<evidence type="ECO:0000259" key="1">
    <source>
        <dbReference type="Pfam" id="PF13439"/>
    </source>
</evidence>
<proteinExistence type="predicted"/>
<dbReference type="Pfam" id="PF13439">
    <property type="entry name" value="Glyco_transf_4"/>
    <property type="match status" value="1"/>
</dbReference>
<accession>A0ABS7CUZ0</accession>
<dbReference type="PANTHER" id="PTHR12526:SF637">
    <property type="entry name" value="GLYCOSYLTRANSFERASE EPSF-RELATED"/>
    <property type="match status" value="1"/>
</dbReference>
<protein>
    <submittedName>
        <fullName evidence="2">Glycosyltransferase</fullName>
        <ecNumber evidence="2">2.4.-.-</ecNumber>
    </submittedName>
</protein>
<reference evidence="2 3" key="1">
    <citation type="journal article" date="2016" name="Int. J. Syst. Evol. Microbiol.">
        <title>Pontibacter aydingkolensis sp. nov., isolated from soil of a salt lake.</title>
        <authorList>
            <person name="Osman G."/>
            <person name="Zhang T."/>
            <person name="Lou K."/>
            <person name="Gao Y."/>
            <person name="Chang W."/>
            <person name="Lin Q."/>
            <person name="Yang H.M."/>
            <person name="Huo X.D."/>
            <person name="Wang N."/>
        </authorList>
    </citation>
    <scope>NUCLEOTIDE SEQUENCE [LARGE SCALE GENOMIC DNA]</scope>
    <source>
        <strain evidence="2 3">KACC 19255</strain>
    </source>
</reference>
<gene>
    <name evidence="2" type="ORF">K0O23_11355</name>
</gene>
<dbReference type="InterPro" id="IPR028098">
    <property type="entry name" value="Glyco_trans_4-like_N"/>
</dbReference>
<evidence type="ECO:0000313" key="3">
    <source>
        <dbReference type="Proteomes" id="UP000813018"/>
    </source>
</evidence>
<keyword evidence="2" id="KW-0328">Glycosyltransferase</keyword>
<organism evidence="2 3">
    <name type="scientific">Pontibacter aydingkolensis</name>
    <dbReference type="NCBI Taxonomy" id="1911536"/>
    <lineage>
        <taxon>Bacteria</taxon>
        <taxon>Pseudomonadati</taxon>
        <taxon>Bacteroidota</taxon>
        <taxon>Cytophagia</taxon>
        <taxon>Cytophagales</taxon>
        <taxon>Hymenobacteraceae</taxon>
        <taxon>Pontibacter</taxon>
    </lineage>
</organism>
<dbReference type="PANTHER" id="PTHR12526">
    <property type="entry name" value="GLYCOSYLTRANSFERASE"/>
    <property type="match status" value="1"/>
</dbReference>
<sequence length="406" mass="46302">MKVLQINTTVNTGSTGKIAEEVGKLLLIDGDESIVAFGREGNSSESEKIAIGTKIDFYTHILKTRLFDRHGFGSYQATNKLISSIEKLNPDMIHLHNIHGYYLNIEILFSFLKKFNKPIVWTLHDCWAFTGHCAHFEDIGCVKWKTHCNNCPKVKRYPSSWFIDNSFSNFSDKRRLFTSSNIHIVVPSRWLSNLVSESFLGLFPTTVIYNGVDTTIFNPLSDAEDTFRGYVRGRKVILGVSNVWQKSKGIDDFISLSKIISKDYVIVLIGMSPEQKGNLPENIVGISRTESPMQLAKWYTKATAFLNPTWSDNFPTTNIEALSCGTPVVTYNTGGSPEAIDHKTGFVVERGDVEGMWLAIQQIEKKGRDFYMDICRKRALKYFNKEDRYQEYINLYQSLLKEYRGE</sequence>
<dbReference type="Proteomes" id="UP000813018">
    <property type="component" value="Unassembled WGS sequence"/>
</dbReference>
<dbReference type="SUPFAM" id="SSF53756">
    <property type="entry name" value="UDP-Glycosyltransferase/glycogen phosphorylase"/>
    <property type="match status" value="1"/>
</dbReference>
<dbReference type="EMBL" id="JAHYXK010000008">
    <property type="protein sequence ID" value="MBW7467665.1"/>
    <property type="molecule type" value="Genomic_DNA"/>
</dbReference>
<dbReference type="RefSeq" id="WP_219877543.1">
    <property type="nucleotide sequence ID" value="NZ_JAHYXK010000008.1"/>
</dbReference>
<keyword evidence="2" id="KW-0808">Transferase</keyword>
<name>A0ABS7CUZ0_9BACT</name>
<dbReference type="Pfam" id="PF13692">
    <property type="entry name" value="Glyco_trans_1_4"/>
    <property type="match status" value="1"/>
</dbReference>
<dbReference type="Gene3D" id="3.40.50.2000">
    <property type="entry name" value="Glycogen Phosphorylase B"/>
    <property type="match status" value="2"/>
</dbReference>
<dbReference type="EC" id="2.4.-.-" evidence="2"/>
<keyword evidence="3" id="KW-1185">Reference proteome</keyword>
<dbReference type="GO" id="GO:0016757">
    <property type="term" value="F:glycosyltransferase activity"/>
    <property type="evidence" value="ECO:0007669"/>
    <property type="project" value="UniProtKB-KW"/>
</dbReference>
<comment type="caution">
    <text evidence="2">The sequence shown here is derived from an EMBL/GenBank/DDBJ whole genome shotgun (WGS) entry which is preliminary data.</text>
</comment>
<evidence type="ECO:0000313" key="2">
    <source>
        <dbReference type="EMBL" id="MBW7467665.1"/>
    </source>
</evidence>